<dbReference type="PANTHER" id="PTHR31168:SF19">
    <property type="entry name" value="OS01G0683700 PROTEIN"/>
    <property type="match status" value="1"/>
</dbReference>
<gene>
    <name evidence="2" type="primary">LOC109006860</name>
</gene>
<evidence type="ECO:0000313" key="2">
    <source>
        <dbReference type="RefSeq" id="XP_018841817.2"/>
    </source>
</evidence>
<reference evidence="2" key="1">
    <citation type="submission" date="2025-08" db="UniProtKB">
        <authorList>
            <consortium name="RefSeq"/>
        </authorList>
    </citation>
    <scope>IDENTIFICATION</scope>
    <source>
        <tissue evidence="2">Leaves</tissue>
    </source>
</reference>
<protein>
    <submittedName>
        <fullName evidence="2">Uncharacterized protein LOC109006860</fullName>
    </submittedName>
</protein>
<dbReference type="InterPro" id="IPR006747">
    <property type="entry name" value="DUF599"/>
</dbReference>
<dbReference type="PANTHER" id="PTHR31168">
    <property type="entry name" value="OS02G0292800 PROTEIN"/>
    <property type="match status" value="1"/>
</dbReference>
<name>A0A2I4GD39_JUGRE</name>
<proteinExistence type="predicted"/>
<dbReference type="OrthoDB" id="761598at2759"/>
<dbReference type="KEGG" id="jre:109006860"/>
<keyword evidence="1" id="KW-1185">Reference proteome</keyword>
<accession>A0A2I4GD39</accession>
<dbReference type="Pfam" id="PF04654">
    <property type="entry name" value="DUF599"/>
    <property type="match status" value="1"/>
</dbReference>
<dbReference type="GeneID" id="109006860"/>
<evidence type="ECO:0000313" key="1">
    <source>
        <dbReference type="Proteomes" id="UP000235220"/>
    </source>
</evidence>
<sequence>MEERSLDYVLVPLGLLLMGVYHVWLFITILYNPRRTVIGINAECRQAWIFSIMNDPMKNGVLAVQTIRNNIMASTLLATVAITLCSLISVVVSTTLNSPGAASKSAYTSETIFSVKYFSILVCFLVAFLCCMQSVRYLAHVSFMVTAPALKDKKDSIEYVARNLNRGSLFWSLGLRAYYVSFPLFLWIFGPVPMFVCCCIMPFILYFLDTTGCFTLQIQKFMEDVNANDVESVHQSTGTARVEDSLLRSPLLTDKNQVYNANVA</sequence>
<dbReference type="Proteomes" id="UP000235220">
    <property type="component" value="Chromosome 6"/>
</dbReference>
<dbReference type="RefSeq" id="XP_018841817.2">
    <property type="nucleotide sequence ID" value="XM_018986272.2"/>
</dbReference>
<organism evidence="1 2">
    <name type="scientific">Juglans regia</name>
    <name type="common">English walnut</name>
    <dbReference type="NCBI Taxonomy" id="51240"/>
    <lineage>
        <taxon>Eukaryota</taxon>
        <taxon>Viridiplantae</taxon>
        <taxon>Streptophyta</taxon>
        <taxon>Embryophyta</taxon>
        <taxon>Tracheophyta</taxon>
        <taxon>Spermatophyta</taxon>
        <taxon>Magnoliopsida</taxon>
        <taxon>eudicotyledons</taxon>
        <taxon>Gunneridae</taxon>
        <taxon>Pentapetalae</taxon>
        <taxon>rosids</taxon>
        <taxon>fabids</taxon>
        <taxon>Fagales</taxon>
        <taxon>Juglandaceae</taxon>
        <taxon>Juglans</taxon>
    </lineage>
</organism>
<dbReference type="AlphaFoldDB" id="A0A2I4GD39"/>
<dbReference type="Gramene" id="Jr06_15040_p1">
    <property type="protein sequence ID" value="cds.Jr06_15040_p1"/>
    <property type="gene ID" value="Jr06_15040"/>
</dbReference>